<evidence type="ECO:0008006" key="4">
    <source>
        <dbReference type="Google" id="ProtNLM"/>
    </source>
</evidence>
<keyword evidence="3" id="KW-1185">Reference proteome</keyword>
<dbReference type="Proteomes" id="UP000053328">
    <property type="component" value="Unassembled WGS sequence"/>
</dbReference>
<dbReference type="STRING" id="91928.A0A0D2BIP2"/>
<dbReference type="SMART" id="SM00268">
    <property type="entry name" value="ACTIN"/>
    <property type="match status" value="1"/>
</dbReference>
<proteinExistence type="inferred from homology"/>
<name>A0A0D2BIP2_9EURO</name>
<dbReference type="InterPro" id="IPR043129">
    <property type="entry name" value="ATPase_NBD"/>
</dbReference>
<comment type="similarity">
    <text evidence="1">Belongs to the actin family.</text>
</comment>
<dbReference type="GeneID" id="27337617"/>
<dbReference type="Pfam" id="PF00022">
    <property type="entry name" value="Actin"/>
    <property type="match status" value="1"/>
</dbReference>
<dbReference type="EMBL" id="KN847499">
    <property type="protein sequence ID" value="KIW11234.1"/>
    <property type="molecule type" value="Genomic_DNA"/>
</dbReference>
<dbReference type="SUPFAM" id="SSF53067">
    <property type="entry name" value="Actin-like ATPase domain"/>
    <property type="match status" value="2"/>
</dbReference>
<sequence length="486" mass="53894">MPRQSKASTRHVPGLPSTAFVLDNGGYTIKAGFAPTDAAAADDGAALARCHTIPNAIVRSRERKTYVGSESAQITQWSEALFRRPVENGQVVSWEAEKEIWDRSFFDEKTAGKDVLVKSPEDTTLIFTEPPNSMPALRKNADEIIMEEWGFGGYSRMIGPSLNAYNDLHPLFEDVPSASHDPSFAQLPMECLMVIDAGYSHTIITPLYKGRPLHRAVRRLDFGGKHLTNLLKEMISVRHFDLHQDTKIVNDIKEEVCYVSKSFREDLEKTWKGNKGRSKPASAKAVLRDAGGGVGSMELDERQDDEIRVDYVLPDGIHLLKGFSRPHDPTPAAKKRKQAALAGATSVDSEITMTLGNERFTVPEMLMSPSDIGSKQPGIPDIVMQSLSVLPPLVQATMLSNVLVVGGCAKIPGFVERIEAELRAQIKTDWEVRVRKMNDPVTSTWLGGARMASHFPSVVREYGITKEEYWEHGSAWATRRFAYGSK</sequence>
<evidence type="ECO:0000256" key="1">
    <source>
        <dbReference type="RuleBase" id="RU000487"/>
    </source>
</evidence>
<dbReference type="RefSeq" id="XP_016231450.1">
    <property type="nucleotide sequence ID" value="XM_016384848.1"/>
</dbReference>
<dbReference type="AlphaFoldDB" id="A0A0D2BIP2"/>
<reference evidence="2 3" key="1">
    <citation type="submission" date="2015-01" db="EMBL/GenBank/DDBJ databases">
        <title>The Genome Sequence of Exophiala spinifera CBS89968.</title>
        <authorList>
            <consortium name="The Broad Institute Genomics Platform"/>
            <person name="Cuomo C."/>
            <person name="de Hoog S."/>
            <person name="Gorbushina A."/>
            <person name="Stielow B."/>
            <person name="Teixiera M."/>
            <person name="Abouelleil A."/>
            <person name="Chapman S.B."/>
            <person name="Priest M."/>
            <person name="Young S.K."/>
            <person name="Wortman J."/>
            <person name="Nusbaum C."/>
            <person name="Birren B."/>
        </authorList>
    </citation>
    <scope>NUCLEOTIDE SEQUENCE [LARGE SCALE GENOMIC DNA]</scope>
    <source>
        <strain evidence="2 3">CBS 89968</strain>
    </source>
</reference>
<dbReference type="Gene3D" id="3.30.420.40">
    <property type="match status" value="4"/>
</dbReference>
<dbReference type="Gene3D" id="3.90.640.10">
    <property type="entry name" value="Actin, Chain A, domain 4"/>
    <property type="match status" value="2"/>
</dbReference>
<protein>
    <recommendedName>
        <fullName evidence="4">Actin-like protein arp6</fullName>
    </recommendedName>
</protein>
<dbReference type="PANTHER" id="PTHR11937">
    <property type="entry name" value="ACTIN"/>
    <property type="match status" value="1"/>
</dbReference>
<organism evidence="2 3">
    <name type="scientific">Exophiala spinifera</name>
    <dbReference type="NCBI Taxonomy" id="91928"/>
    <lineage>
        <taxon>Eukaryota</taxon>
        <taxon>Fungi</taxon>
        <taxon>Dikarya</taxon>
        <taxon>Ascomycota</taxon>
        <taxon>Pezizomycotina</taxon>
        <taxon>Eurotiomycetes</taxon>
        <taxon>Chaetothyriomycetidae</taxon>
        <taxon>Chaetothyriales</taxon>
        <taxon>Herpotrichiellaceae</taxon>
        <taxon>Exophiala</taxon>
    </lineage>
</organism>
<evidence type="ECO:0000313" key="3">
    <source>
        <dbReference type="Proteomes" id="UP000053328"/>
    </source>
</evidence>
<dbReference type="CDD" id="cd10210">
    <property type="entry name" value="ASKHA_NBD_Arp6"/>
    <property type="match status" value="1"/>
</dbReference>
<accession>A0A0D2BIP2</accession>
<dbReference type="InterPro" id="IPR004000">
    <property type="entry name" value="Actin"/>
</dbReference>
<dbReference type="HOGENOM" id="CLU_027965_1_1_1"/>
<dbReference type="VEuPathDB" id="FungiDB:PV08_10534"/>
<gene>
    <name evidence="2" type="ORF">PV08_10534</name>
</gene>
<evidence type="ECO:0000313" key="2">
    <source>
        <dbReference type="EMBL" id="KIW11234.1"/>
    </source>
</evidence>
<dbReference type="OrthoDB" id="6220758at2759"/>